<feature type="transmembrane region" description="Helical" evidence="1">
    <location>
        <begin position="38"/>
        <end position="63"/>
    </location>
</feature>
<feature type="transmembrane region" description="Helical" evidence="1">
    <location>
        <begin position="84"/>
        <end position="103"/>
    </location>
</feature>
<protein>
    <submittedName>
        <fullName evidence="2">Uncharacterized protein</fullName>
    </submittedName>
</protein>
<dbReference type="Proteomes" id="UP001157138">
    <property type="component" value="Unassembled WGS sequence"/>
</dbReference>
<gene>
    <name evidence="2" type="ORF">GCM10007938_26500</name>
</gene>
<feature type="transmembrane region" description="Helical" evidence="1">
    <location>
        <begin position="12"/>
        <end position="32"/>
    </location>
</feature>
<comment type="caution">
    <text evidence="2">The sequence shown here is derived from an EMBL/GenBank/DDBJ whole genome shotgun (WGS) entry which is preliminary data.</text>
</comment>
<sequence>MREKDDIEFIQVMLVAAMVFIGIFSFSIAKSYGAPWAVAVKFVLSSVAIGLVYCVYAWVRYGFMRSPVHTSYYNYHYNPSWYHYIRIWPLAILGIFVCSFDMLDNANTVTYIGIASQPKHEFLFDGERAWYTLWYSKLMISISIVVVAHIVHHTLASWLRRLFD</sequence>
<proteinExistence type="predicted"/>
<dbReference type="EMBL" id="BSPW01000059">
    <property type="protein sequence ID" value="GLT18868.1"/>
    <property type="molecule type" value="Genomic_DNA"/>
</dbReference>
<keyword evidence="1" id="KW-1133">Transmembrane helix</keyword>
<name>A0ABQ6F047_9VIBR</name>
<keyword evidence="1" id="KW-0472">Membrane</keyword>
<feature type="transmembrane region" description="Helical" evidence="1">
    <location>
        <begin position="138"/>
        <end position="159"/>
    </location>
</feature>
<keyword evidence="3" id="KW-1185">Reference proteome</keyword>
<evidence type="ECO:0000313" key="2">
    <source>
        <dbReference type="EMBL" id="GLT18868.1"/>
    </source>
</evidence>
<keyword evidence="1" id="KW-0812">Transmembrane</keyword>
<evidence type="ECO:0000256" key="1">
    <source>
        <dbReference type="SAM" id="Phobius"/>
    </source>
</evidence>
<organism evidence="2 3">
    <name type="scientific">Vibrio zhanjiangensis</name>
    <dbReference type="NCBI Taxonomy" id="1046128"/>
    <lineage>
        <taxon>Bacteria</taxon>
        <taxon>Pseudomonadati</taxon>
        <taxon>Pseudomonadota</taxon>
        <taxon>Gammaproteobacteria</taxon>
        <taxon>Vibrionales</taxon>
        <taxon>Vibrionaceae</taxon>
        <taxon>Vibrio</taxon>
    </lineage>
</organism>
<accession>A0ABQ6F047</accession>
<evidence type="ECO:0000313" key="3">
    <source>
        <dbReference type="Proteomes" id="UP001157138"/>
    </source>
</evidence>
<reference evidence="3" key="1">
    <citation type="journal article" date="2019" name="Int. J. Syst. Evol. Microbiol.">
        <title>The Global Catalogue of Microorganisms (GCM) 10K type strain sequencing project: providing services to taxonomists for standard genome sequencing and annotation.</title>
        <authorList>
            <consortium name="The Broad Institute Genomics Platform"/>
            <consortium name="The Broad Institute Genome Sequencing Center for Infectious Disease"/>
            <person name="Wu L."/>
            <person name="Ma J."/>
        </authorList>
    </citation>
    <scope>NUCLEOTIDE SEQUENCE [LARGE SCALE GENOMIC DNA]</scope>
    <source>
        <strain evidence="3">NBRC 108723</strain>
    </source>
</reference>